<keyword evidence="3" id="KW-1185">Reference proteome</keyword>
<evidence type="ECO:0000256" key="1">
    <source>
        <dbReference type="SAM" id="SignalP"/>
    </source>
</evidence>
<name>A0A195AW15_9HYME</name>
<dbReference type="Proteomes" id="UP000078540">
    <property type="component" value="Unassembled WGS sequence"/>
</dbReference>
<proteinExistence type="predicted"/>
<sequence length="203" mass="22617">MQSLVFALFAIFGHDLSYISTDLDPNTKPKNPDHCKEPLLENRTIEKRLDRIVGFATNEHVMLPRIIPQNFLRLHTRRNKKETANNGARHSGTICVGAKCSFTLTRGFLRRIAQIFVYRSIGLDFTGSEPGLISREKNGTIKCLHDHFDGADGRVWCLGDCRSAEVPEATMTTATTGDGWVDGWPRVYGLCACGSSSGTRIFQ</sequence>
<evidence type="ECO:0000313" key="2">
    <source>
        <dbReference type="EMBL" id="KYM76371.1"/>
    </source>
</evidence>
<dbReference type="AlphaFoldDB" id="A0A195AW15"/>
<feature type="signal peptide" evidence="1">
    <location>
        <begin position="1"/>
        <end position="21"/>
    </location>
</feature>
<protein>
    <submittedName>
        <fullName evidence="2">Uncharacterized protein</fullName>
    </submittedName>
</protein>
<evidence type="ECO:0000313" key="3">
    <source>
        <dbReference type="Proteomes" id="UP000078540"/>
    </source>
</evidence>
<keyword evidence="1" id="KW-0732">Signal</keyword>
<gene>
    <name evidence="2" type="ORF">ALC53_13398</name>
</gene>
<feature type="chain" id="PRO_5008269170" evidence="1">
    <location>
        <begin position="22"/>
        <end position="203"/>
    </location>
</feature>
<organism evidence="2 3">
    <name type="scientific">Atta colombica</name>
    <dbReference type="NCBI Taxonomy" id="520822"/>
    <lineage>
        <taxon>Eukaryota</taxon>
        <taxon>Metazoa</taxon>
        <taxon>Ecdysozoa</taxon>
        <taxon>Arthropoda</taxon>
        <taxon>Hexapoda</taxon>
        <taxon>Insecta</taxon>
        <taxon>Pterygota</taxon>
        <taxon>Neoptera</taxon>
        <taxon>Endopterygota</taxon>
        <taxon>Hymenoptera</taxon>
        <taxon>Apocrita</taxon>
        <taxon>Aculeata</taxon>
        <taxon>Formicoidea</taxon>
        <taxon>Formicidae</taxon>
        <taxon>Myrmicinae</taxon>
        <taxon>Atta</taxon>
    </lineage>
</organism>
<accession>A0A195AW15</accession>
<reference evidence="2 3" key="1">
    <citation type="submission" date="2015-09" db="EMBL/GenBank/DDBJ databases">
        <title>Atta colombica WGS genome.</title>
        <authorList>
            <person name="Nygaard S."/>
            <person name="Hu H."/>
            <person name="Boomsma J."/>
            <person name="Zhang G."/>
        </authorList>
    </citation>
    <scope>NUCLEOTIDE SEQUENCE [LARGE SCALE GENOMIC DNA]</scope>
    <source>
        <strain evidence="2">Treedump-2</strain>
        <tissue evidence="2">Whole body</tissue>
    </source>
</reference>
<dbReference type="EMBL" id="KQ976731">
    <property type="protein sequence ID" value="KYM76371.1"/>
    <property type="molecule type" value="Genomic_DNA"/>
</dbReference>